<dbReference type="EMBL" id="PDCP01000001">
    <property type="protein sequence ID" value="PEG43170.1"/>
    <property type="molecule type" value="Genomic_DNA"/>
</dbReference>
<feature type="region of interest" description="Disordered" evidence="2">
    <location>
        <begin position="379"/>
        <end position="399"/>
    </location>
</feature>
<sequence>MKRIGVTFQGGDPAQPSTWSGTPYGVVTGLRAAGVEPVAIRIGPPPQLRGLARNAVAVPYLRPGRNWREAVQRARAAAAVSPLISSLDSTAASYTLRRLTELDGIIQIGTGYTLRTRVPIVTYEDMTVQQTKVFPYRGWDLLSERAYRSRVRRQHAVYEQAVACCLTSQWAARSVIDDYGVPASKVHAVGVGCNHRAPESNEGKLQRDWSAPRFLFVGIDWERKNGAGVLEAFRSVKKVAPSATLDVVGRHPPLHEAGVTPHGVLRLDDPVEIERLSRLFSEATCFVMPSYTEAFGIAYVEAAAAGIPSIGTVSGGSEFLIGDGGLVIDPYDFQALVSAMLRLCDPRTAARMGAAAKERSAMFTWPAVAERLLRALDGEPADQPSAIPGDTRFAAKTSH</sequence>
<evidence type="ECO:0000313" key="3">
    <source>
        <dbReference type="EMBL" id="PEG43170.1"/>
    </source>
</evidence>
<dbReference type="Pfam" id="PF13692">
    <property type="entry name" value="Glyco_trans_1_4"/>
    <property type="match status" value="1"/>
</dbReference>
<accession>A0A2A7NH35</accession>
<dbReference type="OrthoDB" id="9810929at2"/>
<keyword evidence="1" id="KW-0808">Transferase</keyword>
<proteinExistence type="predicted"/>
<name>A0A2A7NH35_MYCAG</name>
<dbReference type="SUPFAM" id="SSF53756">
    <property type="entry name" value="UDP-Glycosyltransferase/glycogen phosphorylase"/>
    <property type="match status" value="1"/>
</dbReference>
<dbReference type="PANTHER" id="PTHR46401">
    <property type="entry name" value="GLYCOSYLTRANSFERASE WBBK-RELATED"/>
    <property type="match status" value="1"/>
</dbReference>
<organism evidence="3 4">
    <name type="scientific">Mycolicibacterium agri</name>
    <name type="common">Mycobacterium agri</name>
    <dbReference type="NCBI Taxonomy" id="36811"/>
    <lineage>
        <taxon>Bacteria</taxon>
        <taxon>Bacillati</taxon>
        <taxon>Actinomycetota</taxon>
        <taxon>Actinomycetes</taxon>
        <taxon>Mycobacteriales</taxon>
        <taxon>Mycobacteriaceae</taxon>
        <taxon>Mycolicibacterium</taxon>
    </lineage>
</organism>
<dbReference type="Proteomes" id="UP000220914">
    <property type="component" value="Unassembled WGS sequence"/>
</dbReference>
<evidence type="ECO:0008006" key="5">
    <source>
        <dbReference type="Google" id="ProtNLM"/>
    </source>
</evidence>
<dbReference type="GO" id="GO:0009103">
    <property type="term" value="P:lipopolysaccharide biosynthetic process"/>
    <property type="evidence" value="ECO:0007669"/>
    <property type="project" value="TreeGrafter"/>
</dbReference>
<dbReference type="CDD" id="cd03801">
    <property type="entry name" value="GT4_PimA-like"/>
    <property type="match status" value="1"/>
</dbReference>
<comment type="caution">
    <text evidence="3">The sequence shown here is derived from an EMBL/GenBank/DDBJ whole genome shotgun (WGS) entry which is preliminary data.</text>
</comment>
<reference evidence="3 4" key="1">
    <citation type="submission" date="2017-10" db="EMBL/GenBank/DDBJ databases">
        <title>The new phylogeny of genus Mycobacterium.</title>
        <authorList>
            <person name="Tortoli E."/>
            <person name="Trovato A."/>
            <person name="Cirillo D.M."/>
        </authorList>
    </citation>
    <scope>NUCLEOTIDE SEQUENCE [LARGE SCALE GENOMIC DNA]</scope>
    <source>
        <strain evidence="3 4">CCUG37673</strain>
    </source>
</reference>
<evidence type="ECO:0000313" key="4">
    <source>
        <dbReference type="Proteomes" id="UP000220914"/>
    </source>
</evidence>
<protein>
    <recommendedName>
        <fullName evidence="5">Glycosyl transferase family 1</fullName>
    </recommendedName>
</protein>
<dbReference type="Gene3D" id="3.40.50.2000">
    <property type="entry name" value="Glycogen Phosphorylase B"/>
    <property type="match status" value="2"/>
</dbReference>
<dbReference type="AlphaFoldDB" id="A0A2A7NH35"/>
<keyword evidence="4" id="KW-1185">Reference proteome</keyword>
<dbReference type="GO" id="GO:0016757">
    <property type="term" value="F:glycosyltransferase activity"/>
    <property type="evidence" value="ECO:0007669"/>
    <property type="project" value="TreeGrafter"/>
</dbReference>
<dbReference type="PANTHER" id="PTHR46401:SF2">
    <property type="entry name" value="GLYCOSYLTRANSFERASE WBBK-RELATED"/>
    <property type="match status" value="1"/>
</dbReference>
<evidence type="ECO:0000256" key="1">
    <source>
        <dbReference type="ARBA" id="ARBA00022679"/>
    </source>
</evidence>
<evidence type="ECO:0000256" key="2">
    <source>
        <dbReference type="SAM" id="MobiDB-lite"/>
    </source>
</evidence>
<gene>
    <name evidence="3" type="ORF">CQY20_00865</name>
</gene>